<evidence type="ECO:0000313" key="3">
    <source>
        <dbReference type="Proteomes" id="UP000019247"/>
    </source>
</evidence>
<feature type="transmembrane region" description="Helical" evidence="1">
    <location>
        <begin position="94"/>
        <end position="115"/>
    </location>
</feature>
<feature type="transmembrane region" description="Helical" evidence="1">
    <location>
        <begin position="69"/>
        <end position="88"/>
    </location>
</feature>
<dbReference type="STRING" id="1400520.LFAB_13245"/>
<dbReference type="RefSeq" id="WP_033614438.1">
    <property type="nucleotide sequence ID" value="NZ_KK036516.1"/>
</dbReference>
<dbReference type="AlphaFoldDB" id="W6T605"/>
<dbReference type="Proteomes" id="UP000019247">
    <property type="component" value="Unassembled WGS sequence"/>
</dbReference>
<dbReference type="eggNOG" id="ENOG5030BQ0">
    <property type="taxonomic scope" value="Bacteria"/>
</dbReference>
<name>W6T605_9LACO</name>
<proteinExistence type="predicted"/>
<dbReference type="OrthoDB" id="9998572at2"/>
<accession>W6T605</accession>
<gene>
    <name evidence="2" type="ORF">LFAB_13245</name>
</gene>
<protein>
    <submittedName>
        <fullName evidence="2">Uncharacterized protein</fullName>
    </submittedName>
</protein>
<keyword evidence="1" id="KW-0472">Membrane</keyword>
<dbReference type="HOGENOM" id="CLU_1508760_0_0_9"/>
<keyword evidence="1" id="KW-1133">Transmembrane helix</keyword>
<evidence type="ECO:0000313" key="2">
    <source>
        <dbReference type="EMBL" id="ETY73293.1"/>
    </source>
</evidence>
<sequence>MNSASITLLSVWLFLLVVIIVMTIIDLIMPKIFQLGDNLNRTEKKRVKRTIAAGPLAEYKHNGLFKASVYGGILSILIYLFALFSMILDHFVLAVVLIALAAALYPFIGVVLPSFQYKYWSKREFSDFTLLARDRFSKLIILRVIITLCVIGLFLITAVFYDQFLSILVVILSKIMGY</sequence>
<keyword evidence="1" id="KW-0812">Transmembrane</keyword>
<feature type="transmembrane region" description="Helical" evidence="1">
    <location>
        <begin position="6"/>
        <end position="29"/>
    </location>
</feature>
<feature type="transmembrane region" description="Helical" evidence="1">
    <location>
        <begin position="140"/>
        <end position="161"/>
    </location>
</feature>
<evidence type="ECO:0000256" key="1">
    <source>
        <dbReference type="SAM" id="Phobius"/>
    </source>
</evidence>
<organism evidence="2 3">
    <name type="scientific">Lactiplantibacillus fabifermentans T30PCM01</name>
    <dbReference type="NCBI Taxonomy" id="1400520"/>
    <lineage>
        <taxon>Bacteria</taxon>
        <taxon>Bacillati</taxon>
        <taxon>Bacillota</taxon>
        <taxon>Bacilli</taxon>
        <taxon>Lactobacillales</taxon>
        <taxon>Lactobacillaceae</taxon>
        <taxon>Lactiplantibacillus</taxon>
    </lineage>
</organism>
<reference evidence="2 3" key="1">
    <citation type="journal article" date="2014" name="Genome Announc.">
        <title>Genome Sequence of Lactobacillus fabifermentans Strain T30PCM01, Isolated from Fermenting Grape Marc.</title>
        <authorList>
            <person name="Treu L."/>
            <person name="Vendramin V."/>
            <person name="Bovo B."/>
            <person name="Giacomini A."/>
            <person name="Corich V."/>
            <person name="Campanaro S."/>
        </authorList>
    </citation>
    <scope>NUCLEOTIDE SEQUENCE [LARGE SCALE GENOMIC DNA]</scope>
    <source>
        <strain evidence="2 3">T30PCM01</strain>
    </source>
</reference>
<dbReference type="EMBL" id="AWWK01000066">
    <property type="protein sequence ID" value="ETY73293.1"/>
    <property type="molecule type" value="Genomic_DNA"/>
</dbReference>
<comment type="caution">
    <text evidence="2">The sequence shown here is derived from an EMBL/GenBank/DDBJ whole genome shotgun (WGS) entry which is preliminary data.</text>
</comment>